<dbReference type="Pfam" id="PF21463">
    <property type="entry name" value="Cry1Ac_dom-VII"/>
    <property type="match status" value="1"/>
</dbReference>
<dbReference type="Gene3D" id="1.20.190.10">
    <property type="entry name" value="Pesticidal crystal protein, N-terminal domain"/>
    <property type="match status" value="1"/>
</dbReference>
<dbReference type="InterPro" id="IPR036399">
    <property type="entry name" value="Pest_cryst_cen_dom_sf"/>
</dbReference>
<evidence type="ECO:0000256" key="3">
    <source>
        <dbReference type="ARBA" id="ARBA00022969"/>
    </source>
</evidence>
<protein>
    <recommendedName>
        <fullName evidence="5">Crystaline entomocidal protoxin</fullName>
    </recommendedName>
</protein>
<evidence type="ECO:0000256" key="1">
    <source>
        <dbReference type="ARBA" id="ARBA00007819"/>
    </source>
</evidence>
<dbReference type="GO" id="GO:0001907">
    <property type="term" value="P:symbiont-mediated killing of host cell"/>
    <property type="evidence" value="ECO:0007669"/>
    <property type="project" value="InterPro"/>
</dbReference>
<feature type="domain" description="Pesticidal crystal protein" evidence="9">
    <location>
        <begin position="120"/>
        <end position="296"/>
    </location>
</feature>
<reference evidence="12 13" key="1">
    <citation type="submission" date="2017-09" db="EMBL/GenBank/DDBJ databases">
        <title>Large-scale bioinformatics analysis of Bacillus genomes uncovers conserved roles of natural products in bacterial physiology.</title>
        <authorList>
            <consortium name="Agbiome Team Llc"/>
            <person name="Bleich R.M."/>
            <person name="Grubbs K.J."/>
            <person name="Santa Maria K.C."/>
            <person name="Allen S.E."/>
            <person name="Farag S."/>
            <person name="Shank E.A."/>
            <person name="Bowers A."/>
        </authorList>
    </citation>
    <scope>NUCLEOTIDE SEQUENCE [LARGE SCALE GENOMIC DNA]</scope>
    <source>
        <strain evidence="12 13">AFS094862</strain>
    </source>
</reference>
<evidence type="ECO:0000259" key="10">
    <source>
        <dbReference type="Pfam" id="PF17997"/>
    </source>
</evidence>
<dbReference type="InterPro" id="IPR048645">
    <property type="entry name" value="Cry1Ac-like_dom-VII"/>
</dbReference>
<organism evidence="12 13">
    <name type="scientific">Bacillus toyonensis</name>
    <dbReference type="NCBI Taxonomy" id="155322"/>
    <lineage>
        <taxon>Bacteria</taxon>
        <taxon>Bacillati</taxon>
        <taxon>Bacillota</taxon>
        <taxon>Bacilli</taxon>
        <taxon>Bacillales</taxon>
        <taxon>Bacillaceae</taxon>
        <taxon>Bacillus</taxon>
        <taxon>Bacillus cereus group</taxon>
    </lineage>
</organism>
<dbReference type="InterPro" id="IPR001178">
    <property type="entry name" value="Pest_cryst_dom_II"/>
</dbReference>
<keyword evidence="6" id="KW-1133">Transmembrane helix</keyword>
<dbReference type="SUPFAM" id="SSF49785">
    <property type="entry name" value="Galactose-binding domain-like"/>
    <property type="match status" value="1"/>
</dbReference>
<dbReference type="Pfam" id="PF17997">
    <property type="entry name" value="Cry1Ac_D5"/>
    <property type="match status" value="2"/>
</dbReference>
<dbReference type="Gene3D" id="2.100.10.10">
    <property type="entry name" value="Pesticidal crystal protein, central domain"/>
    <property type="match status" value="1"/>
</dbReference>
<keyword evidence="4" id="KW-0843">Virulence</keyword>
<accession>A0A2B7V1A3</accession>
<evidence type="ECO:0000313" key="13">
    <source>
        <dbReference type="Proteomes" id="UP000225320"/>
    </source>
</evidence>
<dbReference type="RefSeq" id="WP_098733837.1">
    <property type="nucleotide sequence ID" value="NZ_NVOI01000214.1"/>
</dbReference>
<evidence type="ECO:0000256" key="4">
    <source>
        <dbReference type="ARBA" id="ARBA00023026"/>
    </source>
</evidence>
<dbReference type="Pfam" id="PF03945">
    <property type="entry name" value="Endotoxin_N"/>
    <property type="match status" value="1"/>
</dbReference>
<keyword evidence="6" id="KW-0812">Transmembrane</keyword>
<evidence type="ECO:0000256" key="6">
    <source>
        <dbReference type="SAM" id="Phobius"/>
    </source>
</evidence>
<dbReference type="InterPro" id="IPR041587">
    <property type="entry name" value="Cry_V"/>
</dbReference>
<keyword evidence="3" id="KW-0749">Sporulation</keyword>
<comment type="similarity">
    <text evidence="1">Belongs to the delta endotoxin family.</text>
</comment>
<dbReference type="SUPFAM" id="SSF56849">
    <property type="entry name" value="delta-Endotoxin (insectocide), N-terminal domain"/>
    <property type="match status" value="1"/>
</dbReference>
<feature type="domain" description="Cry1Ac-like" evidence="11">
    <location>
        <begin position="1116"/>
        <end position="1193"/>
    </location>
</feature>
<dbReference type="PANTHER" id="PTHR37003:SF2">
    <property type="entry name" value="PESTICIDAL CRYSTAL PROTEIN N-TERMINAL DOMAIN-CONTAINING PROTEIN"/>
    <property type="match status" value="1"/>
</dbReference>
<dbReference type="Gene3D" id="2.60.120.260">
    <property type="entry name" value="Galactose-binding domain-like"/>
    <property type="match status" value="1"/>
</dbReference>
<feature type="domain" description="Pesticidal crystal protein" evidence="8">
    <location>
        <begin position="537"/>
        <end position="675"/>
    </location>
</feature>
<feature type="domain" description="Pesticidal crystal protein Cry" evidence="10">
    <location>
        <begin position="914"/>
        <end position="996"/>
    </location>
</feature>
<dbReference type="InterPro" id="IPR038979">
    <property type="entry name" value="Pest_crys"/>
</dbReference>
<dbReference type="InterPro" id="IPR005639">
    <property type="entry name" value="Pest_crys_dom_I"/>
</dbReference>
<dbReference type="InterPro" id="IPR036716">
    <property type="entry name" value="Pest_crys_N_sf"/>
</dbReference>
<evidence type="ECO:0000313" key="12">
    <source>
        <dbReference type="EMBL" id="PGG78162.1"/>
    </source>
</evidence>
<evidence type="ECO:0000256" key="2">
    <source>
        <dbReference type="ARBA" id="ARBA00022656"/>
    </source>
</evidence>
<dbReference type="InterPro" id="IPR005638">
    <property type="entry name" value="Pest_crys_dom-III"/>
</dbReference>
<evidence type="ECO:0000256" key="5">
    <source>
        <dbReference type="ARBA" id="ARBA00029653"/>
    </source>
</evidence>
<dbReference type="Pfam" id="PF00555">
    <property type="entry name" value="Endotoxin_M"/>
    <property type="match status" value="1"/>
</dbReference>
<sequence length="1427" mass="159525">MNLNNNNGLEIMGTGSMAYQARYPLAQAPGSEFQGMDYKDWMNRCANGELEELFADPTAVRNGIVAGLAITSYVLSLAFPVASAAAGILSVLLPIWWPDQAGPPGTTQAQFTWDQWMRAAEEMANQKIDSLVKDLAIESLKSLQSSVRDYRQAICNLQTDPNNEAYKEDVRREFNDADDKAKEVMIRLGNPNNAIPLLADYAQAANLHLLLLRDVVKFGESWGFSALEVQQFYFNNGVGNPGMKQLLATYTDHCVRYYNEGLTKRYESGNWNTFNDYRRNMTLMVMDIVSVWPTYDPILYSVPTKSQLTRTVYTPYIHGTLYGQVPTISSIESHVVVPPSLFRWLRQITFYTKNSPAGVFYTLSGQVQSFQRTLNPNLIEEAKGTLAKQVGTLYVANPESEDDVWSFEMDYSHDDPWWSPYPRMIGLVNLNFHLTKTADQKIIFTPNYSSTKKTFGLPCKTNNVIDCDPCEPCNTLPNASDPCNDKSLYSHRFSYMGTYPASNSNPDSSPEGDNESVCYGWTHVSADANNLIDAEKITQIPAVKANAISEPFPVMRGPGSTGGDLVPITKGTEGGTLILKVTLPAGSGNYLLRIRYASDVSTNVAVTVCHPGGYVFNAPATTTNISNLTYNAFGYLDTRIFKNDCPSTPSEILIRGVPIGSGTCLIDKIEFIPIEGSVEEYEANQALEKARKAVNALFTNDAKNALQLNVTDYAVDQAANLVECVSEEFHAQEKMILLDQVKFAKRLSQERNLLNYGDFESSDWSGENGWRTSPHVHVTSDNPIFKGRYLHMPGAMSPQFSNNIYLTYAYQKVDESKLKSYTRYLVRGFVGNSKDLELLVERYGKEVHVEMDVPNDIRYSLPMNDCGGFDRCKPASYQERLPHTCTCKDTAVAHTDCECKDKVNRTSVDVYTNMMTDHAVDTNGFHSHQSCGCKNNDTSRNGKHPHKSCGCQDPHVFTYQIDTGCVDQEENLGLFFALKIASENGIANIDNLEIIEAQPLTGEALARVKKREQKWKHEMAQKRLQTEKVVQAAKGAIENLFTNAQQTQLKHKTLFPEILNAGKLVQDIPYVHHPFLSGALLTVPGMNFDVFQQLSFLSETARGLYEQRNLVSNGTFGAGIANWNATDGVTVQPEGPTSVLVLSNWSDKAFQNLRLDPDRGYVLRVTARKEGRGKGTVTISDCTAYPETLLFTSCDKNTIDTFVTKTLEIFPDTDRIRIDIGETEGMFKIESVELICIEHMEDHIYDMARVGPAKAEEHPILKDANGSPVVYGQEYYMEPYEFPGYKLGESINVGGINEIALAPSMYMKPMELTFEKNVTTPEDMVFIQHKATGPGSGLHGIHYVSVFDSSTSYLQLMYPSTDANQSMWKPILPSVDMDSKFIDGNYFAFKNENLNVFLAYQNLNERHSYAHVGTMNSKTMWRLIPIQ</sequence>
<dbReference type="Proteomes" id="UP000225320">
    <property type="component" value="Unassembled WGS sequence"/>
</dbReference>
<dbReference type="Pfam" id="PF03944">
    <property type="entry name" value="Endotoxin_C"/>
    <property type="match status" value="1"/>
</dbReference>
<dbReference type="CDD" id="cd04085">
    <property type="entry name" value="delta_endotoxin_C"/>
    <property type="match status" value="1"/>
</dbReference>
<dbReference type="EMBL" id="NVOI01000214">
    <property type="protein sequence ID" value="PGG78162.1"/>
    <property type="molecule type" value="Genomic_DNA"/>
</dbReference>
<evidence type="ECO:0000259" key="11">
    <source>
        <dbReference type="Pfam" id="PF21463"/>
    </source>
</evidence>
<dbReference type="InterPro" id="IPR008979">
    <property type="entry name" value="Galactose-bd-like_sf"/>
</dbReference>
<dbReference type="SUPFAM" id="SSF51096">
    <property type="entry name" value="delta-Endotoxin (insectocide), middle domain"/>
    <property type="match status" value="1"/>
</dbReference>
<keyword evidence="6" id="KW-0472">Membrane</keyword>
<gene>
    <name evidence="12" type="ORF">CON73_31865</name>
</gene>
<proteinExistence type="inferred from homology"/>
<dbReference type="GO" id="GO:0005102">
    <property type="term" value="F:signaling receptor binding"/>
    <property type="evidence" value="ECO:0007669"/>
    <property type="project" value="InterPro"/>
</dbReference>
<name>A0A2B7V1A3_9BACI</name>
<dbReference type="PANTHER" id="PTHR37003">
    <property type="entry name" value="ENDOTOXIN_N DOMAIN-CONTAINING PROTEIN-RELATED"/>
    <property type="match status" value="1"/>
</dbReference>
<evidence type="ECO:0000259" key="7">
    <source>
        <dbReference type="Pfam" id="PF00555"/>
    </source>
</evidence>
<feature type="domain" description="Pesticidal crystal protein" evidence="7">
    <location>
        <begin position="304"/>
        <end position="527"/>
    </location>
</feature>
<feature type="transmembrane region" description="Helical" evidence="6">
    <location>
        <begin position="73"/>
        <end position="97"/>
    </location>
</feature>
<dbReference type="GO" id="GO:0090729">
    <property type="term" value="F:toxin activity"/>
    <property type="evidence" value="ECO:0007669"/>
    <property type="project" value="UniProtKB-KW"/>
</dbReference>
<feature type="domain" description="Pesticidal crystal protein Cry" evidence="10">
    <location>
        <begin position="755"/>
        <end position="880"/>
    </location>
</feature>
<evidence type="ECO:0000259" key="8">
    <source>
        <dbReference type="Pfam" id="PF03944"/>
    </source>
</evidence>
<evidence type="ECO:0000259" key="9">
    <source>
        <dbReference type="Pfam" id="PF03945"/>
    </source>
</evidence>
<dbReference type="GO" id="GO:0030435">
    <property type="term" value="P:sporulation resulting in formation of a cellular spore"/>
    <property type="evidence" value="ECO:0007669"/>
    <property type="project" value="UniProtKB-KW"/>
</dbReference>
<keyword evidence="2" id="KW-0800">Toxin</keyword>
<comment type="caution">
    <text evidence="12">The sequence shown here is derived from an EMBL/GenBank/DDBJ whole genome shotgun (WGS) entry which is preliminary data.</text>
</comment>